<evidence type="ECO:0000313" key="2">
    <source>
        <dbReference type="EMBL" id="CEG07438.1"/>
    </source>
</evidence>
<dbReference type="Proteomes" id="UP000035762">
    <property type="component" value="Unassembled WGS sequence"/>
</dbReference>
<dbReference type="AlphaFoldDB" id="A0A090N6U0"/>
<dbReference type="OrthoDB" id="8228286at2"/>
<dbReference type="RefSeq" id="WP_048755736.1">
    <property type="nucleotide sequence ID" value="NZ_CCAZ020000001.1"/>
</dbReference>
<comment type="caution">
    <text evidence="2">The sequence shown here is derived from an EMBL/GenBank/DDBJ whole genome shotgun (WGS) entry which is preliminary data.</text>
</comment>
<name>A0A090N6U0_AFIFE</name>
<keyword evidence="3" id="KW-1185">Reference proteome</keyword>
<reference evidence="2 3" key="1">
    <citation type="journal article" date="2014" name="Genome Announc.">
        <title>Genome Sequence of Afipia felis Strain 76713, Isolated in Hospital Water Using an Amoeba Co-Culture Procedure.</title>
        <authorList>
            <person name="Benamar S."/>
            <person name="La Scola B."/>
            <person name="Croce O."/>
        </authorList>
    </citation>
    <scope>NUCLEOTIDE SEQUENCE [LARGE SCALE GENOMIC DNA]</scope>
    <source>
        <strain evidence="2 3">76713</strain>
    </source>
</reference>
<feature type="chain" id="PRO_5001860328" evidence="1">
    <location>
        <begin position="29"/>
        <end position="158"/>
    </location>
</feature>
<evidence type="ECO:0000256" key="1">
    <source>
        <dbReference type="SAM" id="SignalP"/>
    </source>
</evidence>
<evidence type="ECO:0000313" key="3">
    <source>
        <dbReference type="Proteomes" id="UP000035762"/>
    </source>
</evidence>
<dbReference type="EMBL" id="CCAZ020000001">
    <property type="protein sequence ID" value="CEG07438.1"/>
    <property type="molecule type" value="Genomic_DNA"/>
</dbReference>
<proteinExistence type="predicted"/>
<gene>
    <name evidence="2" type="ORF">BN961_00828</name>
</gene>
<sequence length="158" mass="17071">MDIAPARLHLATAATILFVSGVASPAMADPCDELARSLSQQIDNLKVGKTRGGIIYLQHPAATQASLGCPSRNRQGDFYAATNQKKPSAEFTSFVASAVAQVFTIPKKDALRGINRCLGRIGLLRGKDIKTRYRKLDVHCIGTKTGTNITVSRERDDD</sequence>
<feature type="signal peptide" evidence="1">
    <location>
        <begin position="1"/>
        <end position="28"/>
    </location>
</feature>
<organism evidence="2 3">
    <name type="scientific">Afipia felis</name>
    <name type="common">Cat scratch disease bacillus</name>
    <dbReference type="NCBI Taxonomy" id="1035"/>
    <lineage>
        <taxon>Bacteria</taxon>
        <taxon>Pseudomonadati</taxon>
        <taxon>Pseudomonadota</taxon>
        <taxon>Alphaproteobacteria</taxon>
        <taxon>Hyphomicrobiales</taxon>
        <taxon>Nitrobacteraceae</taxon>
        <taxon>Afipia</taxon>
    </lineage>
</organism>
<accession>A0A090N6U0</accession>
<protein>
    <submittedName>
        <fullName evidence="2">Uncharacterized protein</fullName>
    </submittedName>
</protein>
<keyword evidence="1" id="KW-0732">Signal</keyword>